<dbReference type="Gene3D" id="3.30.450.20">
    <property type="entry name" value="PAS domain"/>
    <property type="match status" value="1"/>
</dbReference>
<gene>
    <name evidence="7" type="ORF">SAMN05661086_01137</name>
</gene>
<dbReference type="Pfam" id="PF00990">
    <property type="entry name" value="GGDEF"/>
    <property type="match status" value="1"/>
</dbReference>
<keyword evidence="8" id="KW-1185">Reference proteome</keyword>
<dbReference type="GO" id="GO:0052621">
    <property type="term" value="F:diguanylate cyclase activity"/>
    <property type="evidence" value="ECO:0007669"/>
    <property type="project" value="TreeGrafter"/>
</dbReference>
<dbReference type="GO" id="GO:0016020">
    <property type="term" value="C:membrane"/>
    <property type="evidence" value="ECO:0007669"/>
    <property type="project" value="UniProtKB-SubCell"/>
</dbReference>
<dbReference type="EMBL" id="FOYZ01000003">
    <property type="protein sequence ID" value="SFR69737.1"/>
    <property type="molecule type" value="Genomic_DNA"/>
</dbReference>
<accession>A0A1I6ISM4</accession>
<dbReference type="STRING" id="37658.SAMN05661086_01137"/>
<sequence>MNYQKIYRKMRKRYILSALSIFILFTSKQAIIQLQISQMEKMSRAMNVAGSQRMLSQKISKDVLMLYQSDDKKAIESYLTELENSVEKWEMYQNNLLDGEKKRQLIGIHSAKIESMLMESGQFFDKILRASKDILYLFKSGEYDRYQLLEKILIIHNNEGEFLNRMNDIIYQYDEENRIKIKAIQQTEHFLFAIMIILIAFIAVFVFYPAEKTLKRAFMDMNESNENLIRLFRTMHGAIYLVNKETDVIFMSKDAEQFISMDTRDSAVNLKRHIKWLSINLEAVLEQIQKDEKIVEMEVEVQDRYENYSIVLLSVVKGEYRGIQTFLLNMFDITMQKKAEESMKNMAFTDELTGLYNRHFLDMIIHEEIERSERYNIPFSAFIVDLDNFKQINDKWGHPTGDSVLKKVADIISENIRMSDYLIRLGGEEFIVLMPHTNLHGASFAAEKVRNAIEIAEHPLVGTVTASFGAGERKKGETYRLLYDRIDYALYEAKESGRNCVREA</sequence>
<dbReference type="InterPro" id="IPR029095">
    <property type="entry name" value="NarX-like_N"/>
</dbReference>
<evidence type="ECO:0000256" key="4">
    <source>
        <dbReference type="ARBA" id="ARBA00023136"/>
    </source>
</evidence>
<evidence type="ECO:0000256" key="3">
    <source>
        <dbReference type="ARBA" id="ARBA00022989"/>
    </source>
</evidence>
<dbReference type="NCBIfam" id="TIGR00254">
    <property type="entry name" value="GGDEF"/>
    <property type="match status" value="1"/>
</dbReference>
<dbReference type="InterPro" id="IPR000160">
    <property type="entry name" value="GGDEF_dom"/>
</dbReference>
<proteinExistence type="predicted"/>
<dbReference type="InterPro" id="IPR043128">
    <property type="entry name" value="Rev_trsase/Diguanyl_cyclase"/>
</dbReference>
<dbReference type="Gene3D" id="3.30.70.270">
    <property type="match status" value="1"/>
</dbReference>
<evidence type="ECO:0000313" key="8">
    <source>
        <dbReference type="Proteomes" id="UP000199659"/>
    </source>
</evidence>
<dbReference type="AlphaFoldDB" id="A0A1I6ISM4"/>
<feature type="transmembrane region" description="Helical" evidence="5">
    <location>
        <begin position="190"/>
        <end position="210"/>
    </location>
</feature>
<keyword evidence="3 5" id="KW-1133">Transmembrane helix</keyword>
<protein>
    <submittedName>
        <fullName evidence="7">Diguanylate cyclase (GGDEF) domain-containing protein</fullName>
    </submittedName>
</protein>
<dbReference type="Pfam" id="PF13675">
    <property type="entry name" value="PilJ"/>
    <property type="match status" value="1"/>
</dbReference>
<evidence type="ECO:0000313" key="7">
    <source>
        <dbReference type="EMBL" id="SFR69737.1"/>
    </source>
</evidence>
<dbReference type="InterPro" id="IPR050469">
    <property type="entry name" value="Diguanylate_Cyclase"/>
</dbReference>
<evidence type="ECO:0000256" key="2">
    <source>
        <dbReference type="ARBA" id="ARBA00022692"/>
    </source>
</evidence>
<keyword evidence="4 5" id="KW-0472">Membrane</keyword>
<feature type="domain" description="GGDEF" evidence="6">
    <location>
        <begin position="377"/>
        <end position="504"/>
    </location>
</feature>
<dbReference type="InterPro" id="IPR029787">
    <property type="entry name" value="Nucleotide_cyclase"/>
</dbReference>
<comment type="subcellular location">
    <subcellularLocation>
        <location evidence="1">Membrane</location>
        <topology evidence="1">Multi-pass membrane protein</topology>
    </subcellularLocation>
</comment>
<organism evidence="7 8">
    <name type="scientific">Anaeromicropila populeti</name>
    <dbReference type="NCBI Taxonomy" id="37658"/>
    <lineage>
        <taxon>Bacteria</taxon>
        <taxon>Bacillati</taxon>
        <taxon>Bacillota</taxon>
        <taxon>Clostridia</taxon>
        <taxon>Lachnospirales</taxon>
        <taxon>Lachnospiraceae</taxon>
        <taxon>Anaeromicropila</taxon>
    </lineage>
</organism>
<evidence type="ECO:0000256" key="5">
    <source>
        <dbReference type="SAM" id="Phobius"/>
    </source>
</evidence>
<keyword evidence="2 5" id="KW-0812">Transmembrane</keyword>
<name>A0A1I6ISM4_9FIRM</name>
<dbReference type="Proteomes" id="UP000199659">
    <property type="component" value="Unassembled WGS sequence"/>
</dbReference>
<dbReference type="PANTHER" id="PTHR45138">
    <property type="entry name" value="REGULATORY COMPONENTS OF SENSORY TRANSDUCTION SYSTEM"/>
    <property type="match status" value="1"/>
</dbReference>
<dbReference type="FunFam" id="3.30.70.270:FF:000001">
    <property type="entry name" value="Diguanylate cyclase domain protein"/>
    <property type="match status" value="1"/>
</dbReference>
<dbReference type="SMART" id="SM00267">
    <property type="entry name" value="GGDEF"/>
    <property type="match status" value="1"/>
</dbReference>
<evidence type="ECO:0000256" key="1">
    <source>
        <dbReference type="ARBA" id="ARBA00004141"/>
    </source>
</evidence>
<dbReference type="CDD" id="cd01949">
    <property type="entry name" value="GGDEF"/>
    <property type="match status" value="1"/>
</dbReference>
<dbReference type="SUPFAM" id="SSF55073">
    <property type="entry name" value="Nucleotide cyclase"/>
    <property type="match status" value="1"/>
</dbReference>
<reference evidence="7 8" key="1">
    <citation type="submission" date="2016-10" db="EMBL/GenBank/DDBJ databases">
        <authorList>
            <person name="de Groot N.N."/>
        </authorList>
    </citation>
    <scope>NUCLEOTIDE SEQUENCE [LARGE SCALE GENOMIC DNA]</scope>
    <source>
        <strain evidence="7 8">743A</strain>
    </source>
</reference>
<dbReference type="PANTHER" id="PTHR45138:SF9">
    <property type="entry name" value="DIGUANYLATE CYCLASE DGCM-RELATED"/>
    <property type="match status" value="1"/>
</dbReference>
<dbReference type="PROSITE" id="PS50887">
    <property type="entry name" value="GGDEF"/>
    <property type="match status" value="1"/>
</dbReference>
<evidence type="ECO:0000259" key="6">
    <source>
        <dbReference type="PROSITE" id="PS50887"/>
    </source>
</evidence>